<feature type="region of interest" description="Disordered" evidence="1">
    <location>
        <begin position="1"/>
        <end position="51"/>
    </location>
</feature>
<comment type="caution">
    <text evidence="2">The sequence shown here is derived from an EMBL/GenBank/DDBJ whole genome shotgun (WGS) entry which is preliminary data.</text>
</comment>
<gene>
    <name evidence="2" type="ORF">BN2614_LOCUS1</name>
</gene>
<feature type="non-terminal residue" evidence="2">
    <location>
        <position position="51"/>
    </location>
</feature>
<evidence type="ECO:0000313" key="3">
    <source>
        <dbReference type="Proteomes" id="UP000269945"/>
    </source>
</evidence>
<evidence type="ECO:0000256" key="1">
    <source>
        <dbReference type="SAM" id="MobiDB-lite"/>
    </source>
</evidence>
<protein>
    <submittedName>
        <fullName evidence="2">Uncharacterized protein</fullName>
    </submittedName>
</protein>
<dbReference type="AlphaFoldDB" id="A0A9X9M6D6"/>
<accession>A0A9X9M6D6</accession>
<keyword evidence="3" id="KW-1185">Reference proteome</keyword>
<name>A0A9X9M6D6_GULGU</name>
<reference evidence="2 3" key="1">
    <citation type="submission" date="2018-10" db="EMBL/GenBank/DDBJ databases">
        <authorList>
            <person name="Ekblom R."/>
            <person name="Jareborg N."/>
        </authorList>
    </citation>
    <scope>NUCLEOTIDE SEQUENCE [LARGE SCALE GENOMIC DNA]</scope>
    <source>
        <tissue evidence="2">Muscle</tissue>
    </source>
</reference>
<dbReference type="EMBL" id="CYRY02043358">
    <property type="protein sequence ID" value="VCX37679.1"/>
    <property type="molecule type" value="Genomic_DNA"/>
</dbReference>
<dbReference type="Proteomes" id="UP000269945">
    <property type="component" value="Unassembled WGS sequence"/>
</dbReference>
<evidence type="ECO:0000313" key="2">
    <source>
        <dbReference type="EMBL" id="VCX37679.1"/>
    </source>
</evidence>
<proteinExistence type="predicted"/>
<sequence>ESGPFRARGGSGQDTPRLVAGTNRSRVPPSGGERTGTSRTLGGASGPRILL</sequence>
<organism evidence="2 3">
    <name type="scientific">Gulo gulo</name>
    <name type="common">Wolverine</name>
    <name type="synonym">Gluton</name>
    <dbReference type="NCBI Taxonomy" id="48420"/>
    <lineage>
        <taxon>Eukaryota</taxon>
        <taxon>Metazoa</taxon>
        <taxon>Chordata</taxon>
        <taxon>Craniata</taxon>
        <taxon>Vertebrata</taxon>
        <taxon>Euteleostomi</taxon>
        <taxon>Mammalia</taxon>
        <taxon>Eutheria</taxon>
        <taxon>Laurasiatheria</taxon>
        <taxon>Carnivora</taxon>
        <taxon>Caniformia</taxon>
        <taxon>Musteloidea</taxon>
        <taxon>Mustelidae</taxon>
        <taxon>Guloninae</taxon>
        <taxon>Gulo</taxon>
    </lineage>
</organism>